<proteinExistence type="predicted"/>
<evidence type="ECO:0000313" key="2">
    <source>
        <dbReference type="EMBL" id="GAG31996.1"/>
    </source>
</evidence>
<name>X0Y583_9ZZZZ</name>
<comment type="caution">
    <text evidence="2">The sequence shown here is derived from an EMBL/GenBank/DDBJ whole genome shotgun (WGS) entry which is preliminary data.</text>
</comment>
<feature type="non-terminal residue" evidence="2">
    <location>
        <position position="241"/>
    </location>
</feature>
<organism evidence="2">
    <name type="scientific">marine sediment metagenome</name>
    <dbReference type="NCBI Taxonomy" id="412755"/>
    <lineage>
        <taxon>unclassified sequences</taxon>
        <taxon>metagenomes</taxon>
        <taxon>ecological metagenomes</taxon>
    </lineage>
</organism>
<feature type="region of interest" description="Disordered" evidence="1">
    <location>
        <begin position="144"/>
        <end position="171"/>
    </location>
</feature>
<protein>
    <submittedName>
        <fullName evidence="2">Uncharacterized protein</fullName>
    </submittedName>
</protein>
<reference evidence="2" key="1">
    <citation type="journal article" date="2014" name="Front. Microbiol.">
        <title>High frequency of phylogenetically diverse reductive dehalogenase-homologous genes in deep subseafloor sedimentary metagenomes.</title>
        <authorList>
            <person name="Kawai M."/>
            <person name="Futagami T."/>
            <person name="Toyoda A."/>
            <person name="Takaki Y."/>
            <person name="Nishi S."/>
            <person name="Hori S."/>
            <person name="Arai W."/>
            <person name="Tsubouchi T."/>
            <person name="Morono Y."/>
            <person name="Uchiyama I."/>
            <person name="Ito T."/>
            <person name="Fujiyama A."/>
            <person name="Inagaki F."/>
            <person name="Takami H."/>
        </authorList>
    </citation>
    <scope>NUCLEOTIDE SEQUENCE</scope>
    <source>
        <strain evidence="2">Expedition CK06-06</strain>
    </source>
</reference>
<dbReference type="EMBL" id="BARS01046701">
    <property type="protein sequence ID" value="GAG31996.1"/>
    <property type="molecule type" value="Genomic_DNA"/>
</dbReference>
<gene>
    <name evidence="2" type="ORF">S01H1_70246</name>
</gene>
<dbReference type="AlphaFoldDB" id="X0Y583"/>
<sequence>MTVRFPYAKNHSIEDLEFICAWQALAKLLGPTDWNWREDAMPQCHSKESFASLLDKGREFGLDALCRCLVPTASRNTMQATRSFLETNRHLLAPMRTTNPASDRNVQGARLTPLALETWQQASEADREALLAQKHTDLEGVLCSGSHQSSPVSRGTKPAAVDPEARRVPSAPSLLPTVTQRVPEDLAALAAKGLTSGDTDCFVRALVEWIQREPHQSYYLRVMVGEPMTGWPGRLKGEFRP</sequence>
<evidence type="ECO:0000256" key="1">
    <source>
        <dbReference type="SAM" id="MobiDB-lite"/>
    </source>
</evidence>
<accession>X0Y583</accession>